<comment type="caution">
    <text evidence="5">The sequence shown here is derived from an EMBL/GenBank/DDBJ whole genome shotgun (WGS) entry which is preliminary data.</text>
</comment>
<organism evidence="5">
    <name type="scientific">marine sediment metagenome</name>
    <dbReference type="NCBI Taxonomy" id="412755"/>
    <lineage>
        <taxon>unclassified sequences</taxon>
        <taxon>metagenomes</taxon>
        <taxon>ecological metagenomes</taxon>
    </lineage>
</organism>
<evidence type="ECO:0000259" key="4">
    <source>
        <dbReference type="PROSITE" id="PS51635"/>
    </source>
</evidence>
<dbReference type="GO" id="GO:0016042">
    <property type="term" value="P:lipid catabolic process"/>
    <property type="evidence" value="ECO:0007669"/>
    <property type="project" value="UniProtKB-KW"/>
</dbReference>
<protein>
    <recommendedName>
        <fullName evidence="4">PNPLA domain-containing protein</fullName>
    </recommendedName>
</protein>
<dbReference type="InterPro" id="IPR050301">
    <property type="entry name" value="NTE"/>
</dbReference>
<dbReference type="InterPro" id="IPR016035">
    <property type="entry name" value="Acyl_Trfase/lysoPLipase"/>
</dbReference>
<dbReference type="PANTHER" id="PTHR14226">
    <property type="entry name" value="NEUROPATHY TARGET ESTERASE/SWISS CHEESE D.MELANOGASTER"/>
    <property type="match status" value="1"/>
</dbReference>
<name>X1E613_9ZZZZ</name>
<evidence type="ECO:0000256" key="1">
    <source>
        <dbReference type="ARBA" id="ARBA00022801"/>
    </source>
</evidence>
<reference evidence="5" key="1">
    <citation type="journal article" date="2014" name="Front. Microbiol.">
        <title>High frequency of phylogenetically diverse reductive dehalogenase-homologous genes in deep subseafloor sedimentary metagenomes.</title>
        <authorList>
            <person name="Kawai M."/>
            <person name="Futagami T."/>
            <person name="Toyoda A."/>
            <person name="Takaki Y."/>
            <person name="Nishi S."/>
            <person name="Hori S."/>
            <person name="Arai W."/>
            <person name="Tsubouchi T."/>
            <person name="Morono Y."/>
            <person name="Uchiyama I."/>
            <person name="Ito T."/>
            <person name="Fujiyama A."/>
            <person name="Inagaki F."/>
            <person name="Takami H."/>
        </authorList>
    </citation>
    <scope>NUCLEOTIDE SEQUENCE</scope>
    <source>
        <strain evidence="5">Expedition CK06-06</strain>
    </source>
</reference>
<dbReference type="Gene3D" id="3.40.1090.10">
    <property type="entry name" value="Cytosolic phospholipase A2 catalytic domain"/>
    <property type="match status" value="2"/>
</dbReference>
<accession>X1E613</accession>
<dbReference type="PANTHER" id="PTHR14226:SF76">
    <property type="entry name" value="NTE FAMILY PROTEIN RSSA"/>
    <property type="match status" value="1"/>
</dbReference>
<proteinExistence type="predicted"/>
<keyword evidence="2" id="KW-0442">Lipid degradation</keyword>
<dbReference type="InterPro" id="IPR002641">
    <property type="entry name" value="PNPLA_dom"/>
</dbReference>
<dbReference type="GO" id="GO:0016787">
    <property type="term" value="F:hydrolase activity"/>
    <property type="evidence" value="ECO:0007669"/>
    <property type="project" value="UniProtKB-KW"/>
</dbReference>
<evidence type="ECO:0000313" key="5">
    <source>
        <dbReference type="EMBL" id="GAH27962.1"/>
    </source>
</evidence>
<dbReference type="EMBL" id="BARU01003832">
    <property type="protein sequence ID" value="GAH27962.1"/>
    <property type="molecule type" value="Genomic_DNA"/>
</dbReference>
<evidence type="ECO:0000256" key="3">
    <source>
        <dbReference type="ARBA" id="ARBA00023098"/>
    </source>
</evidence>
<feature type="non-terminal residue" evidence="5">
    <location>
        <position position="236"/>
    </location>
</feature>
<dbReference type="SUPFAM" id="SSF52151">
    <property type="entry name" value="FabD/lysophospholipase-like"/>
    <property type="match status" value="1"/>
</dbReference>
<gene>
    <name evidence="5" type="ORF">S03H2_08045</name>
</gene>
<keyword evidence="3" id="KW-0443">Lipid metabolism</keyword>
<feature type="domain" description="PNPLA" evidence="4">
    <location>
        <begin position="7"/>
        <end position="165"/>
    </location>
</feature>
<evidence type="ECO:0000256" key="2">
    <source>
        <dbReference type="ARBA" id="ARBA00022963"/>
    </source>
</evidence>
<dbReference type="AlphaFoldDB" id="X1E613"/>
<keyword evidence="1" id="KW-0378">Hydrolase</keyword>
<dbReference type="CDD" id="cd07205">
    <property type="entry name" value="Pat_PNPLA6_PNPLA7_NTE1_like"/>
    <property type="match status" value="1"/>
</dbReference>
<dbReference type="PROSITE" id="PS51635">
    <property type="entry name" value="PNPLA"/>
    <property type="match status" value="1"/>
</dbReference>
<sequence>MKVKIGLALSGGAARGIAHIGVLKALKEARIPIDMIAGASSGALIGALYASGLDIETIERVALGLKWREFADFTLPKMGLISGKGIEEFISKHTGVSDFRELKIPLAIITTDLIGEREVVFREGPLARIVQASCSIPGVYTPVKYKDMLLVDGGVVNVLPTDVLRRMGADFVIGVDVNTKATIGPEPKNVFQVILQSWDVISREGAKRAKKYADLIIYPEIGDISKVDLKRARELL</sequence>
<dbReference type="Pfam" id="PF01734">
    <property type="entry name" value="Patatin"/>
    <property type="match status" value="1"/>
</dbReference>